<evidence type="ECO:0000256" key="1">
    <source>
        <dbReference type="ARBA" id="ARBA00006190"/>
    </source>
</evidence>
<reference evidence="5" key="1">
    <citation type="submission" date="2017-08" db="EMBL/GenBank/DDBJ databases">
        <authorList>
            <person name="Polle J.E."/>
            <person name="Barry K."/>
            <person name="Cushman J."/>
            <person name="Schmutz J."/>
            <person name="Tran D."/>
            <person name="Hathwaick L.T."/>
            <person name="Yim W.C."/>
            <person name="Jenkins J."/>
            <person name="Mckie-Krisberg Z.M."/>
            <person name="Prochnik S."/>
            <person name="Lindquist E."/>
            <person name="Dockter R.B."/>
            <person name="Adam C."/>
            <person name="Molina H."/>
            <person name="Bunkerborg J."/>
            <person name="Jin E."/>
            <person name="Buchheim M."/>
            <person name="Magnuson J."/>
        </authorList>
    </citation>
    <scope>NUCLEOTIDE SEQUENCE</scope>
    <source>
        <strain evidence="5">CCAP 19/18</strain>
    </source>
</reference>
<evidence type="ECO:0000313" key="5">
    <source>
        <dbReference type="EMBL" id="KAF5839881.1"/>
    </source>
</evidence>
<evidence type="ECO:0000256" key="3">
    <source>
        <dbReference type="SAM" id="Coils"/>
    </source>
</evidence>
<evidence type="ECO:0000256" key="4">
    <source>
        <dbReference type="SAM" id="MobiDB-lite"/>
    </source>
</evidence>
<dbReference type="Gene3D" id="6.10.250.1710">
    <property type="match status" value="1"/>
</dbReference>
<feature type="coiled-coil region" evidence="3">
    <location>
        <begin position="21"/>
        <end position="48"/>
    </location>
</feature>
<accession>A0ABQ7GZ48</accession>
<proteinExistence type="inferred from homology"/>
<dbReference type="PANTHER" id="PTHR22761">
    <property type="entry name" value="CHARGED MULTIVESICULAR BODY PROTEIN"/>
    <property type="match status" value="1"/>
</dbReference>
<protein>
    <submittedName>
        <fullName evidence="5">Snf7 family</fullName>
    </submittedName>
</protein>
<dbReference type="Pfam" id="PF03357">
    <property type="entry name" value="Snf7"/>
    <property type="match status" value="1"/>
</dbReference>
<dbReference type="EMBL" id="MU069530">
    <property type="protein sequence ID" value="KAF5839881.1"/>
    <property type="molecule type" value="Genomic_DNA"/>
</dbReference>
<comment type="similarity">
    <text evidence="1">Belongs to the SNF7 family.</text>
</comment>
<feature type="region of interest" description="Disordered" evidence="4">
    <location>
        <begin position="180"/>
        <end position="221"/>
    </location>
</feature>
<comment type="caution">
    <text evidence="5">The sequence shown here is derived from an EMBL/GenBank/DDBJ whole genome shotgun (WGS) entry which is preliminary data.</text>
</comment>
<evidence type="ECO:0000256" key="2">
    <source>
        <dbReference type="ARBA" id="ARBA00023054"/>
    </source>
</evidence>
<sequence>MRRIFGAGKKAAPAPTLDESCERMDLRNDKVEEKIKKLEDQLMKYREQIRKTRPGAAQDAIKRRAIQLMKQKKLYEGQQSQIMAQQFNMEQTRFTVDNIKDTVGTVQGLTAAQKEMKSMMKNNKELDLNYIDKMQDKMYDMMDISNEINETMSRSYDVPDDLDESDLMAELDGLESDMTFGEAEAGGAPSYLQEPDVELPSAPTKEPEVNEQELGLPAMKT</sequence>
<name>A0ABQ7GZ48_DUNSA</name>
<gene>
    <name evidence="5" type="ORF">DUNSADRAFT_18424</name>
</gene>
<keyword evidence="2 3" id="KW-0175">Coiled coil</keyword>
<dbReference type="InterPro" id="IPR005024">
    <property type="entry name" value="Snf7_fam"/>
</dbReference>
<keyword evidence="6" id="KW-1185">Reference proteome</keyword>
<evidence type="ECO:0000313" key="6">
    <source>
        <dbReference type="Proteomes" id="UP000815325"/>
    </source>
</evidence>
<dbReference type="PANTHER" id="PTHR22761:SF12">
    <property type="entry name" value="CHARGED MULTIVESICULAR BODY PROTEIN 5"/>
    <property type="match status" value="1"/>
</dbReference>
<organism evidence="5 6">
    <name type="scientific">Dunaliella salina</name>
    <name type="common">Green alga</name>
    <name type="synonym">Protococcus salinus</name>
    <dbReference type="NCBI Taxonomy" id="3046"/>
    <lineage>
        <taxon>Eukaryota</taxon>
        <taxon>Viridiplantae</taxon>
        <taxon>Chlorophyta</taxon>
        <taxon>core chlorophytes</taxon>
        <taxon>Chlorophyceae</taxon>
        <taxon>CS clade</taxon>
        <taxon>Chlamydomonadales</taxon>
        <taxon>Dunaliellaceae</taxon>
        <taxon>Dunaliella</taxon>
    </lineage>
</organism>
<dbReference type="Proteomes" id="UP000815325">
    <property type="component" value="Unassembled WGS sequence"/>
</dbReference>